<dbReference type="InterPro" id="IPR036390">
    <property type="entry name" value="WH_DNA-bd_sf"/>
</dbReference>
<keyword evidence="2" id="KW-0805">Transcription regulation</keyword>
<dbReference type="GO" id="GO:0043565">
    <property type="term" value="F:sequence-specific DNA binding"/>
    <property type="evidence" value="ECO:0007669"/>
    <property type="project" value="TreeGrafter"/>
</dbReference>
<dbReference type="InterPro" id="IPR058163">
    <property type="entry name" value="LysR-type_TF_proteobact-type"/>
</dbReference>
<dbReference type="EMBL" id="JACVXA010000016">
    <property type="protein sequence ID" value="MBE3638118.1"/>
    <property type="molecule type" value="Genomic_DNA"/>
</dbReference>
<dbReference type="SUPFAM" id="SSF46785">
    <property type="entry name" value="Winged helix' DNA-binding domain"/>
    <property type="match status" value="1"/>
</dbReference>
<dbReference type="Gene3D" id="3.40.190.290">
    <property type="match status" value="1"/>
</dbReference>
<evidence type="ECO:0000256" key="4">
    <source>
        <dbReference type="ARBA" id="ARBA00023163"/>
    </source>
</evidence>
<comment type="caution">
    <text evidence="6">The sequence shown here is derived from an EMBL/GenBank/DDBJ whole genome shotgun (WGS) entry which is preliminary data.</text>
</comment>
<dbReference type="RefSeq" id="WP_193181487.1">
    <property type="nucleotide sequence ID" value="NZ_JACVXA010000016.1"/>
</dbReference>
<accession>A0A8J6YR79</accession>
<dbReference type="GO" id="GO:0006351">
    <property type="term" value="P:DNA-templated transcription"/>
    <property type="evidence" value="ECO:0007669"/>
    <property type="project" value="TreeGrafter"/>
</dbReference>
<sequence length="296" mass="32109">MEDLNLLRMFVAVAETGSFRAAADRLGVTRSAVSQGIRRLEDAQGAALFLRTTRSVRPTEAGQALHAAVTGPLAEIAAALETLSDQPKGRLRLAVTSIAERFLSGPLVAEFIAAHPGISLDVTVTDDEADIVAGGFDAGVRLGEVIAQDMIALPLTGPQRQVCVASPAYLAQAGRPGHPRDLIAHRCIGWRADPGVAPYRWEFEEKGRAFDVEVPTHLTTNDMQLMVRTALAGGGITFGIEDTFRPWLETGALVSLLDAYLPPFTGFYLFYPGRRNQPPKLRAMIDHVRAWRETAR</sequence>
<dbReference type="FunFam" id="1.10.10.10:FF:000001">
    <property type="entry name" value="LysR family transcriptional regulator"/>
    <property type="match status" value="1"/>
</dbReference>
<proteinExistence type="inferred from homology"/>
<dbReference type="InterPro" id="IPR005119">
    <property type="entry name" value="LysR_subst-bd"/>
</dbReference>
<dbReference type="InterPro" id="IPR036388">
    <property type="entry name" value="WH-like_DNA-bd_sf"/>
</dbReference>
<gene>
    <name evidence="6" type="ORF">ICN82_07875</name>
</gene>
<protein>
    <submittedName>
        <fullName evidence="6">LysR family transcriptional regulator</fullName>
    </submittedName>
</protein>
<evidence type="ECO:0000256" key="2">
    <source>
        <dbReference type="ARBA" id="ARBA00023015"/>
    </source>
</evidence>
<dbReference type="PRINTS" id="PR00039">
    <property type="entry name" value="HTHLYSR"/>
</dbReference>
<dbReference type="AlphaFoldDB" id="A0A8J6YR79"/>
<evidence type="ECO:0000256" key="3">
    <source>
        <dbReference type="ARBA" id="ARBA00023125"/>
    </source>
</evidence>
<evidence type="ECO:0000256" key="1">
    <source>
        <dbReference type="ARBA" id="ARBA00009437"/>
    </source>
</evidence>
<dbReference type="GO" id="GO:0003700">
    <property type="term" value="F:DNA-binding transcription factor activity"/>
    <property type="evidence" value="ECO:0007669"/>
    <property type="project" value="InterPro"/>
</dbReference>
<keyword evidence="3" id="KW-0238">DNA-binding</keyword>
<dbReference type="PROSITE" id="PS50931">
    <property type="entry name" value="HTH_LYSR"/>
    <property type="match status" value="1"/>
</dbReference>
<keyword evidence="4" id="KW-0804">Transcription</keyword>
<dbReference type="InterPro" id="IPR000847">
    <property type="entry name" value="LysR_HTH_N"/>
</dbReference>
<evidence type="ECO:0000313" key="7">
    <source>
        <dbReference type="Proteomes" id="UP000609121"/>
    </source>
</evidence>
<dbReference type="PANTHER" id="PTHR30537">
    <property type="entry name" value="HTH-TYPE TRANSCRIPTIONAL REGULATOR"/>
    <property type="match status" value="1"/>
</dbReference>
<feature type="domain" description="HTH lysR-type" evidence="5">
    <location>
        <begin position="1"/>
        <end position="59"/>
    </location>
</feature>
<dbReference type="SUPFAM" id="SSF53850">
    <property type="entry name" value="Periplasmic binding protein-like II"/>
    <property type="match status" value="1"/>
</dbReference>
<name>A0A8J6YR79_9RHOB</name>
<reference evidence="6" key="1">
    <citation type="submission" date="2020-09" db="EMBL/GenBank/DDBJ databases">
        <title>A novel bacterium of genus Mangrovicoccus, isolated from South China Sea.</title>
        <authorList>
            <person name="Huang H."/>
            <person name="Mo K."/>
            <person name="Hu Y."/>
        </authorList>
    </citation>
    <scope>NUCLEOTIDE SEQUENCE</scope>
    <source>
        <strain evidence="6">HB182678</strain>
    </source>
</reference>
<dbReference type="CDD" id="cd08474">
    <property type="entry name" value="PBP2_CrgA_like_5"/>
    <property type="match status" value="1"/>
</dbReference>
<dbReference type="Proteomes" id="UP000609121">
    <property type="component" value="Unassembled WGS sequence"/>
</dbReference>
<evidence type="ECO:0000259" key="5">
    <source>
        <dbReference type="PROSITE" id="PS50931"/>
    </source>
</evidence>
<organism evidence="6 7">
    <name type="scientific">Mangrovicoccus algicola</name>
    <dbReference type="NCBI Taxonomy" id="2771008"/>
    <lineage>
        <taxon>Bacteria</taxon>
        <taxon>Pseudomonadati</taxon>
        <taxon>Pseudomonadota</taxon>
        <taxon>Alphaproteobacteria</taxon>
        <taxon>Rhodobacterales</taxon>
        <taxon>Paracoccaceae</taxon>
        <taxon>Mangrovicoccus</taxon>
    </lineage>
</organism>
<comment type="similarity">
    <text evidence="1">Belongs to the LysR transcriptional regulatory family.</text>
</comment>
<dbReference type="Pfam" id="PF03466">
    <property type="entry name" value="LysR_substrate"/>
    <property type="match status" value="1"/>
</dbReference>
<keyword evidence="7" id="KW-1185">Reference proteome</keyword>
<dbReference type="Pfam" id="PF00126">
    <property type="entry name" value="HTH_1"/>
    <property type="match status" value="1"/>
</dbReference>
<dbReference type="PANTHER" id="PTHR30537:SF1">
    <property type="entry name" value="HTH-TYPE TRANSCRIPTIONAL REGULATOR PGRR"/>
    <property type="match status" value="1"/>
</dbReference>
<evidence type="ECO:0000313" key="6">
    <source>
        <dbReference type="EMBL" id="MBE3638118.1"/>
    </source>
</evidence>
<dbReference type="Gene3D" id="1.10.10.10">
    <property type="entry name" value="Winged helix-like DNA-binding domain superfamily/Winged helix DNA-binding domain"/>
    <property type="match status" value="1"/>
</dbReference>